<dbReference type="Proteomes" id="UP001500523">
    <property type="component" value="Unassembled WGS sequence"/>
</dbReference>
<dbReference type="Pfam" id="PF21345">
    <property type="entry name" value="PcRGLX_2nd"/>
    <property type="match status" value="1"/>
</dbReference>
<dbReference type="Pfam" id="PF21346">
    <property type="entry name" value="PcRGLX_3rd"/>
    <property type="match status" value="1"/>
</dbReference>
<gene>
    <name evidence="4" type="ORF">GCM10022268_18800</name>
</gene>
<feature type="domain" description="PcRGLX/YetA-like N-terminal RIFT barrel" evidence="1">
    <location>
        <begin position="41"/>
        <end position="116"/>
    </location>
</feature>
<protein>
    <submittedName>
        <fullName evidence="4">Tat pathway signal sequence domain protein</fullName>
    </submittedName>
</protein>
<reference evidence="5" key="1">
    <citation type="journal article" date="2019" name="Int. J. Syst. Evol. Microbiol.">
        <title>The Global Catalogue of Microorganisms (GCM) 10K type strain sequencing project: providing services to taxonomists for standard genome sequencing and annotation.</title>
        <authorList>
            <consortium name="The Broad Institute Genomics Platform"/>
            <consortium name="The Broad Institute Genome Sequencing Center for Infectious Disease"/>
            <person name="Wu L."/>
            <person name="Ma J."/>
        </authorList>
    </citation>
    <scope>NUCLEOTIDE SEQUENCE [LARGE SCALE GENOMIC DNA]</scope>
    <source>
        <strain evidence="5">JCM 17498</strain>
    </source>
</reference>
<dbReference type="PANTHER" id="PTHR40081">
    <property type="entry name" value="CONCANAVALIN A-LIKE LECTIN/GLUCANASE"/>
    <property type="match status" value="1"/>
</dbReference>
<evidence type="ECO:0000259" key="1">
    <source>
        <dbReference type="Pfam" id="PF19501"/>
    </source>
</evidence>
<name>A0ABP7DU04_9SPHN</name>
<dbReference type="PROSITE" id="PS51318">
    <property type="entry name" value="TAT"/>
    <property type="match status" value="1"/>
</dbReference>
<dbReference type="InterPro" id="IPR045793">
    <property type="entry name" value="PcRGLX/YetA-like"/>
</dbReference>
<dbReference type="EMBL" id="BAABBF010000004">
    <property type="protein sequence ID" value="GAA3709871.1"/>
    <property type="molecule type" value="Genomic_DNA"/>
</dbReference>
<evidence type="ECO:0000259" key="2">
    <source>
        <dbReference type="Pfam" id="PF21345"/>
    </source>
</evidence>
<organism evidence="4 5">
    <name type="scientific">Sphingomonas cynarae</name>
    <dbReference type="NCBI Taxonomy" id="930197"/>
    <lineage>
        <taxon>Bacteria</taxon>
        <taxon>Pseudomonadati</taxon>
        <taxon>Pseudomonadota</taxon>
        <taxon>Alphaproteobacteria</taxon>
        <taxon>Sphingomonadales</taxon>
        <taxon>Sphingomonadaceae</taxon>
        <taxon>Sphingomonas</taxon>
    </lineage>
</organism>
<dbReference type="InterPro" id="IPR048329">
    <property type="entry name" value="PcRGLX_1st"/>
</dbReference>
<feature type="domain" description="PcRGLX/YetA-like C-terminal alpha/alpha toroid" evidence="3">
    <location>
        <begin position="483"/>
        <end position="890"/>
    </location>
</feature>
<dbReference type="InterPro" id="IPR006311">
    <property type="entry name" value="TAT_signal"/>
</dbReference>
<dbReference type="InterPro" id="IPR048331">
    <property type="entry name" value="PcRGLX/YetA_3rd"/>
</dbReference>
<dbReference type="InterPro" id="IPR048330">
    <property type="entry name" value="PcRGLX/YetA_2nd"/>
</dbReference>
<sequence>MTISRRDAVKAALFGGIATTASGIAPGLGAALAKVPAATPVPLRWIDGTAPPLHLGQTVGVAWPRGRLRKGAALSVSAGGTAVPSQAWTTATWPDGSIKWTAHAIPPGTATDALTVAPGRPAVPTGAVRVEERGDAILIRQGPVTWEVARSGEVLIRGARHGDRPVLGPVTLVGAVRPSIEGVPVDFTGRVERVTIEQRGPVRACIKVEGMHRAGPRGWLPFTVRLYAYAGGNHLRIVHSFVYDGDPAKDFLSAIGIRAGVPMRGAMHDRHLRLAADGPMFVEAVRPLTGLRRDPGSAFRAAQIEGRAVPPLDQMAKTVRDRLERIPTWGDVSLEQPSAHGYTIVKRTGEGHAWIDSAQGARAPGLAYVGGPDGGVAIAQRFFWERHPSALHIRDAATDTATLTAWLWSPEAPAMDLRPYRGVMGMEGFPAQNEGLDITYEDYEPGWDSATGIARTSELTLWALPATPPTATLAAMAMANATPPQLMADPASLHTAQVLGDWGLPDRSTANRAAIEDQMDRLIDFYAGEVERRNWYGFWNHGDVMHSYDSDRHQWKYDIGGFAWANSELSPDLWLWSAALRTGKAQAFRLAEAMTRHTGEVDSYHLGRFMGLGTRHGIQHFADSSKQPRVANAIYRRHFYYLTADERTGDLLREFLVSDHALTTVEIGRKVPSGPPAPTPPGTVEMGFGPSWTALCGAWLTEWERTGDPKWRDRIAAGMDSIGRMARGWLTGSAPFELKSGRYLDPGAKIRLSHLSAVFGAVEINAEMIQLIDVPRYKAAWLDYCRWYNAPRADFVAKFAPPAGPRNLREGHSRLTAWAAHAEGDTALADRAATEFFSGEAGLGTWSTDPRRTIKDASGASVVEWPGVSTNAASQWGLAAIQLLALVPEAIDRGTIPPWSEKNKSQQVS</sequence>
<proteinExistence type="predicted"/>
<feature type="domain" description="PcRGLX/YetA-like central beta-sandwich" evidence="2">
    <location>
        <begin position="128"/>
        <end position="477"/>
    </location>
</feature>
<accession>A0ABP7DU04</accession>
<keyword evidence="5" id="KW-1185">Reference proteome</keyword>
<evidence type="ECO:0000313" key="4">
    <source>
        <dbReference type="EMBL" id="GAA3709871.1"/>
    </source>
</evidence>
<comment type="caution">
    <text evidence="4">The sequence shown here is derived from an EMBL/GenBank/DDBJ whole genome shotgun (WGS) entry which is preliminary data.</text>
</comment>
<dbReference type="Pfam" id="PF19501">
    <property type="entry name" value="PcRGLX_1st"/>
    <property type="match status" value="1"/>
</dbReference>
<dbReference type="RefSeq" id="WP_344693132.1">
    <property type="nucleotide sequence ID" value="NZ_BAABBF010000004.1"/>
</dbReference>
<evidence type="ECO:0000259" key="3">
    <source>
        <dbReference type="Pfam" id="PF21346"/>
    </source>
</evidence>
<evidence type="ECO:0000313" key="5">
    <source>
        <dbReference type="Proteomes" id="UP001500523"/>
    </source>
</evidence>
<dbReference type="PANTHER" id="PTHR40081:SF1">
    <property type="entry name" value="TAT PATHWAY SIGNAL SEQUENCE DOMAIN PROTEIN"/>
    <property type="match status" value="1"/>
</dbReference>